<feature type="transmembrane region" description="Helical" evidence="5">
    <location>
        <begin position="203"/>
        <end position="225"/>
    </location>
</feature>
<feature type="transmembrane region" description="Helical" evidence="5">
    <location>
        <begin position="348"/>
        <end position="367"/>
    </location>
</feature>
<accession>A0A348B6R6</accession>
<feature type="transmembrane region" description="Helical" evidence="5">
    <location>
        <begin position="423"/>
        <end position="449"/>
    </location>
</feature>
<evidence type="ECO:0000259" key="6">
    <source>
        <dbReference type="PROSITE" id="PS50850"/>
    </source>
</evidence>
<keyword evidence="3 5" id="KW-1133">Transmembrane helix</keyword>
<feature type="transmembrane region" description="Helical" evidence="5">
    <location>
        <begin position="108"/>
        <end position="130"/>
    </location>
</feature>
<dbReference type="GO" id="GO:0022857">
    <property type="term" value="F:transmembrane transporter activity"/>
    <property type="evidence" value="ECO:0007669"/>
    <property type="project" value="InterPro"/>
</dbReference>
<dbReference type="Gene3D" id="1.20.1250.20">
    <property type="entry name" value="MFS general substrate transporter like domains"/>
    <property type="match status" value="2"/>
</dbReference>
<dbReference type="InterPro" id="IPR020846">
    <property type="entry name" value="MFS_dom"/>
</dbReference>
<dbReference type="InterPro" id="IPR011701">
    <property type="entry name" value="MFS"/>
</dbReference>
<sequence length="570" mass="61156">MVEYKWIALSNTTIGVLMASINGTIILISLPAIFRGIAINPLTSFQYLLWLLFGYNIVTATLLVTFGRLSDMYGRVRLYNLGFAIFTAGSILLFLTPNSGDTGALELIIFRIVQGIGGAFLFANSAAIITDAFPYNQRGTALGINQIAALAGSLVGLILGGILATIYWRYVFLVSVPVGILGTVWSYLKLKETSTRVKQKLDVWGNVTFAAGLTFLLLGVTYGLLPYGSSIMGWGDPWVIASMVAGVGLLVAFPFVESHVEQPMFRLELFKIRMFAAGNIAGFLRSVAYGGVMIMLIILLQGIWLPLHGYSYQSTPFWAGVYTIPLLVGFVVMGPISGRLSDKYGARGFATAGMFIVMVSLLALSTLPYDFNYLEFATILFVMGLGNGLFSSPNTASIMNAVPRQHRGAASGMRATLQNSGQTVSLAIFFTIIITSLAGSLPSALAAAVSSYHLPALTYAMEHISPTGALFAAFLGYNPVGAILQSLPSSTVSTLSTNTIAYLTSNTFFPTAIAPSFMNALRLSFYIASAMAVVAAVASLLRGKRFVYEESQMEGAARTEGRTGERNGRT</sequence>
<evidence type="ECO:0000256" key="4">
    <source>
        <dbReference type="ARBA" id="ARBA00023136"/>
    </source>
</evidence>
<feature type="transmembrane region" description="Helical" evidence="5">
    <location>
        <begin position="78"/>
        <end position="96"/>
    </location>
</feature>
<feature type="transmembrane region" description="Helical" evidence="5">
    <location>
        <begin position="277"/>
        <end position="305"/>
    </location>
</feature>
<evidence type="ECO:0000256" key="1">
    <source>
        <dbReference type="ARBA" id="ARBA00004141"/>
    </source>
</evidence>
<feature type="transmembrane region" description="Helical" evidence="5">
    <location>
        <begin position="170"/>
        <end position="188"/>
    </location>
</feature>
<dbReference type="KEGG" id="sacd:HS1genome_2257"/>
<dbReference type="PROSITE" id="PS50850">
    <property type="entry name" value="MFS"/>
    <property type="match status" value="1"/>
</dbReference>
<reference evidence="7" key="3">
    <citation type="journal article" date="2019" name="BMC Res. Notes">
        <title>Complete genome sequence of the Sulfodiicoccus acidiphilus strain HS-1T, the first crenarchaeon that lacks polB3, isolated from an acidic hot spring in Ohwaku-dani, Hakone, Japan.</title>
        <authorList>
            <person name="Sakai H.D."/>
            <person name="Kurosawa N."/>
        </authorList>
    </citation>
    <scope>NUCLEOTIDE SEQUENCE</scope>
    <source>
        <strain evidence="7">HS-1</strain>
    </source>
</reference>
<gene>
    <name evidence="8" type="ORF">GCM10007116_12190</name>
    <name evidence="7" type="ORF">HS1genome_2257</name>
</gene>
<feature type="domain" description="Major facilitator superfamily (MFS) profile" evidence="6">
    <location>
        <begin position="8"/>
        <end position="547"/>
    </location>
</feature>
<feature type="transmembrane region" description="Helical" evidence="5">
    <location>
        <begin position="317"/>
        <end position="336"/>
    </location>
</feature>
<keyword evidence="4 5" id="KW-0472">Membrane</keyword>
<evidence type="ECO:0000256" key="3">
    <source>
        <dbReference type="ARBA" id="ARBA00022989"/>
    </source>
</evidence>
<evidence type="ECO:0000313" key="7">
    <source>
        <dbReference type="EMBL" id="BBD73868.1"/>
    </source>
</evidence>
<protein>
    <submittedName>
        <fullName evidence="7">MFS transporter</fullName>
    </submittedName>
</protein>
<dbReference type="PANTHER" id="PTHR23501">
    <property type="entry name" value="MAJOR FACILITATOR SUPERFAMILY"/>
    <property type="match status" value="1"/>
</dbReference>
<dbReference type="Pfam" id="PF07690">
    <property type="entry name" value="MFS_1"/>
    <property type="match status" value="1"/>
</dbReference>
<comment type="subcellular location">
    <subcellularLocation>
        <location evidence="1">Membrane</location>
        <topology evidence="1">Multi-pass membrane protein</topology>
    </subcellularLocation>
</comment>
<evidence type="ECO:0000256" key="2">
    <source>
        <dbReference type="ARBA" id="ARBA00022692"/>
    </source>
</evidence>
<feature type="transmembrane region" description="Helical" evidence="5">
    <location>
        <begin position="12"/>
        <end position="33"/>
    </location>
</feature>
<organism evidence="7 9">
    <name type="scientific">Sulfodiicoccus acidiphilus</name>
    <dbReference type="NCBI Taxonomy" id="1670455"/>
    <lineage>
        <taxon>Archaea</taxon>
        <taxon>Thermoproteota</taxon>
        <taxon>Thermoprotei</taxon>
        <taxon>Sulfolobales</taxon>
        <taxon>Sulfolobaceae</taxon>
        <taxon>Sulfodiicoccus</taxon>
    </lineage>
</organism>
<dbReference type="GeneID" id="38667710"/>
<dbReference type="SUPFAM" id="SSF103473">
    <property type="entry name" value="MFS general substrate transporter"/>
    <property type="match status" value="1"/>
</dbReference>
<dbReference type="AlphaFoldDB" id="A0A348B6R6"/>
<reference evidence="8" key="1">
    <citation type="journal article" date="2014" name="Int. J. Syst. Evol. Microbiol.">
        <title>Complete genome sequence of Corynebacterium casei LMG S-19264T (=DSM 44701T), isolated from a smear-ripened cheese.</title>
        <authorList>
            <consortium name="US DOE Joint Genome Institute (JGI-PGF)"/>
            <person name="Walter F."/>
            <person name="Albersmeier A."/>
            <person name="Kalinowski J."/>
            <person name="Ruckert C."/>
        </authorList>
    </citation>
    <scope>NUCLEOTIDE SEQUENCE</scope>
    <source>
        <strain evidence="8">JCM 31740</strain>
    </source>
</reference>
<dbReference type="RefSeq" id="WP_126451115.1">
    <property type="nucleotide sequence ID" value="NZ_AP018553.1"/>
</dbReference>
<keyword evidence="9" id="KW-1185">Reference proteome</keyword>
<dbReference type="PANTHER" id="PTHR23501:SF5">
    <property type="entry name" value="TRANSPORT PROTEIN"/>
    <property type="match status" value="1"/>
</dbReference>
<feature type="transmembrane region" description="Helical" evidence="5">
    <location>
        <begin position="142"/>
        <end position="164"/>
    </location>
</feature>
<feature type="transmembrane region" description="Helical" evidence="5">
    <location>
        <begin position="373"/>
        <end position="390"/>
    </location>
</feature>
<dbReference type="Proteomes" id="UP000276741">
    <property type="component" value="Chromosome"/>
</dbReference>
<dbReference type="Proteomes" id="UP000616143">
    <property type="component" value="Unassembled WGS sequence"/>
</dbReference>
<evidence type="ECO:0000313" key="8">
    <source>
        <dbReference type="EMBL" id="GGT96218.1"/>
    </source>
</evidence>
<feature type="transmembrane region" description="Helical" evidence="5">
    <location>
        <begin position="237"/>
        <end position="256"/>
    </location>
</feature>
<feature type="transmembrane region" description="Helical" evidence="5">
    <location>
        <begin position="523"/>
        <end position="541"/>
    </location>
</feature>
<dbReference type="EMBL" id="AP018553">
    <property type="protein sequence ID" value="BBD73868.1"/>
    <property type="molecule type" value="Genomic_DNA"/>
</dbReference>
<dbReference type="CDD" id="cd17321">
    <property type="entry name" value="MFS_MMR_MDR_like"/>
    <property type="match status" value="1"/>
</dbReference>
<reference evidence="8" key="4">
    <citation type="submission" date="2020-09" db="EMBL/GenBank/DDBJ databases">
        <authorList>
            <person name="Sun Q."/>
            <person name="Ohkuma M."/>
        </authorList>
    </citation>
    <scope>NUCLEOTIDE SEQUENCE</scope>
    <source>
        <strain evidence="8">JCM 31740</strain>
    </source>
</reference>
<reference evidence="9" key="2">
    <citation type="submission" date="2018-04" db="EMBL/GenBank/DDBJ databases">
        <title>Complete genome sequence of Sulfodiicoccus acidiphilus strain HS-1.</title>
        <authorList>
            <person name="Sakai H.D."/>
            <person name="Kurosawa N."/>
        </authorList>
    </citation>
    <scope>NUCLEOTIDE SEQUENCE [LARGE SCALE GENOMIC DNA]</scope>
    <source>
        <strain evidence="9">HS-1</strain>
    </source>
</reference>
<name>A0A348B6R6_9CREN</name>
<feature type="transmembrane region" description="Helical" evidence="5">
    <location>
        <begin position="469"/>
        <end position="487"/>
    </location>
</feature>
<proteinExistence type="predicted"/>
<dbReference type="EMBL" id="BMQS01000010">
    <property type="protein sequence ID" value="GGT96218.1"/>
    <property type="molecule type" value="Genomic_DNA"/>
</dbReference>
<dbReference type="GO" id="GO:0005886">
    <property type="term" value="C:plasma membrane"/>
    <property type="evidence" value="ECO:0007669"/>
    <property type="project" value="TreeGrafter"/>
</dbReference>
<keyword evidence="2 5" id="KW-0812">Transmembrane</keyword>
<evidence type="ECO:0000313" key="9">
    <source>
        <dbReference type="Proteomes" id="UP000276741"/>
    </source>
</evidence>
<dbReference type="InterPro" id="IPR036259">
    <property type="entry name" value="MFS_trans_sf"/>
</dbReference>
<feature type="transmembrane region" description="Helical" evidence="5">
    <location>
        <begin position="499"/>
        <end position="517"/>
    </location>
</feature>
<evidence type="ECO:0000256" key="5">
    <source>
        <dbReference type="SAM" id="Phobius"/>
    </source>
</evidence>
<feature type="transmembrane region" description="Helical" evidence="5">
    <location>
        <begin position="45"/>
        <end position="66"/>
    </location>
</feature>